<evidence type="ECO:0000259" key="3">
    <source>
        <dbReference type="Pfam" id="PF17286"/>
    </source>
</evidence>
<dbReference type="PANTHER" id="PTHR10738">
    <property type="entry name" value="PROTEIN ARGININE N-METHYLTRANSFERASE 5"/>
    <property type="match status" value="1"/>
</dbReference>
<dbReference type="Pfam" id="PF17286">
    <property type="entry name" value="PRMT5_C"/>
    <property type="match status" value="1"/>
</dbReference>
<proteinExistence type="predicted"/>
<dbReference type="InterPro" id="IPR035075">
    <property type="entry name" value="PRMT5"/>
</dbReference>
<comment type="caution">
    <text evidence="4">The sequence shown here is derived from an EMBL/GenBank/DDBJ whole genome shotgun (WGS) entry which is preliminary data.</text>
</comment>
<feature type="domain" description="PRMT5 oligomerisation" evidence="3">
    <location>
        <begin position="44"/>
        <end position="100"/>
    </location>
</feature>
<dbReference type="GO" id="GO:0005829">
    <property type="term" value="C:cytosol"/>
    <property type="evidence" value="ECO:0007669"/>
    <property type="project" value="TreeGrafter"/>
</dbReference>
<keyword evidence="5" id="KW-1185">Reference proteome</keyword>
<dbReference type="SUPFAM" id="SSF53335">
    <property type="entry name" value="S-adenosyl-L-methionine-dependent methyltransferases"/>
    <property type="match status" value="1"/>
</dbReference>
<sequence length="103" mass="11505">MRGWAAPELADLVVSELLGSFGDNELSPECLDGARGCLKDPCPDNSRYTELSWRVQVGTVLHGFAGYFETRLYGDVTLSIRPETHSPGLFSWFPIFFPIKVRP</sequence>
<feature type="non-terminal residue" evidence="4">
    <location>
        <position position="103"/>
    </location>
</feature>
<evidence type="ECO:0000313" key="5">
    <source>
        <dbReference type="Proteomes" id="UP000197619"/>
    </source>
</evidence>
<dbReference type="GO" id="GO:0006355">
    <property type="term" value="P:regulation of DNA-templated transcription"/>
    <property type="evidence" value="ECO:0007669"/>
    <property type="project" value="TreeGrafter"/>
</dbReference>
<dbReference type="GO" id="GO:0016274">
    <property type="term" value="F:protein-arginine N-methyltransferase activity"/>
    <property type="evidence" value="ECO:0007669"/>
    <property type="project" value="InterPro"/>
</dbReference>
<dbReference type="Pfam" id="PF05185">
    <property type="entry name" value="PRMT5"/>
    <property type="match status" value="1"/>
</dbReference>
<dbReference type="EMBL" id="MUZQ01001114">
    <property type="protein sequence ID" value="OWK49433.1"/>
    <property type="molecule type" value="Genomic_DNA"/>
</dbReference>
<gene>
    <name evidence="4" type="primary">PRMT5</name>
    <name evidence="4" type="ORF">RLOC_00011295</name>
</gene>
<dbReference type="PANTHER" id="PTHR10738:SF0">
    <property type="entry name" value="PROTEIN ARGININE N-METHYLTRANSFERASE 5"/>
    <property type="match status" value="1"/>
</dbReference>
<dbReference type="InterPro" id="IPR029063">
    <property type="entry name" value="SAM-dependent_MTases_sf"/>
</dbReference>
<evidence type="ECO:0000313" key="4">
    <source>
        <dbReference type="EMBL" id="OWK49433.1"/>
    </source>
</evidence>
<name>A0A218U6T0_9PASE</name>
<dbReference type="InterPro" id="IPR035248">
    <property type="entry name" value="PRMT5_C"/>
</dbReference>
<evidence type="ECO:0000259" key="2">
    <source>
        <dbReference type="Pfam" id="PF05185"/>
    </source>
</evidence>
<dbReference type="Proteomes" id="UP000197619">
    <property type="component" value="Unassembled WGS sequence"/>
</dbReference>
<organism evidence="4 5">
    <name type="scientific">Lonchura striata</name>
    <name type="common">white-rumped munia</name>
    <dbReference type="NCBI Taxonomy" id="40157"/>
    <lineage>
        <taxon>Eukaryota</taxon>
        <taxon>Metazoa</taxon>
        <taxon>Chordata</taxon>
        <taxon>Craniata</taxon>
        <taxon>Vertebrata</taxon>
        <taxon>Euteleostomi</taxon>
        <taxon>Archelosauria</taxon>
        <taxon>Archosauria</taxon>
        <taxon>Dinosauria</taxon>
        <taxon>Saurischia</taxon>
        <taxon>Theropoda</taxon>
        <taxon>Coelurosauria</taxon>
        <taxon>Aves</taxon>
        <taxon>Neognathae</taxon>
        <taxon>Neoaves</taxon>
        <taxon>Telluraves</taxon>
        <taxon>Australaves</taxon>
        <taxon>Passeriformes</taxon>
        <taxon>Passeroidea</taxon>
        <taxon>Estrildidae</taxon>
        <taxon>Estrildinae</taxon>
        <taxon>Lonchura</taxon>
    </lineage>
</organism>
<feature type="domain" description="PRMT5 arginine-N-methyltransferase" evidence="2">
    <location>
        <begin position="1"/>
        <end position="40"/>
    </location>
</feature>
<dbReference type="GO" id="GO:0005634">
    <property type="term" value="C:nucleus"/>
    <property type="evidence" value="ECO:0007669"/>
    <property type="project" value="TreeGrafter"/>
</dbReference>
<keyword evidence="1" id="KW-0949">S-adenosyl-L-methionine</keyword>
<dbReference type="AlphaFoldDB" id="A0A218U6T0"/>
<dbReference type="Gene3D" id="2.70.160.11">
    <property type="entry name" value="Hnrnp arginine n-methyltransferase1"/>
    <property type="match status" value="1"/>
</dbReference>
<dbReference type="InterPro" id="IPR025799">
    <property type="entry name" value="Arg_MeTrfase"/>
</dbReference>
<protein>
    <submittedName>
        <fullName evidence="4">Protein arginine N-methyltransferase 5</fullName>
    </submittedName>
</protein>
<evidence type="ECO:0000256" key="1">
    <source>
        <dbReference type="ARBA" id="ARBA00022691"/>
    </source>
</evidence>
<accession>A0A218U6T0</accession>
<reference evidence="4 5" key="1">
    <citation type="submission" date="2017-05" db="EMBL/GenBank/DDBJ databases">
        <title>Genome of assembly of the Bengalese finch, Lonchura striata domestica.</title>
        <authorList>
            <person name="Colquitt B.M."/>
            <person name="Brainard M.S."/>
        </authorList>
    </citation>
    <scope>NUCLEOTIDE SEQUENCE [LARGE SCALE GENOMIC DNA]</scope>
    <source>
        <strain evidence="4">White83orange57</strain>
    </source>
</reference>